<evidence type="ECO:0000313" key="3">
    <source>
        <dbReference type="EMBL" id="MBO1511701.1"/>
    </source>
</evidence>
<accession>A0ABS3N096</accession>
<protein>
    <submittedName>
        <fullName evidence="3">General stress protein</fullName>
    </submittedName>
</protein>
<organism evidence="3 4">
    <name type="scientific">Metabacillus bambusae</name>
    <dbReference type="NCBI Taxonomy" id="2795218"/>
    <lineage>
        <taxon>Bacteria</taxon>
        <taxon>Bacillati</taxon>
        <taxon>Bacillota</taxon>
        <taxon>Bacilli</taxon>
        <taxon>Bacillales</taxon>
        <taxon>Bacillaceae</taxon>
        <taxon>Metabacillus</taxon>
    </lineage>
</organism>
<comment type="caution">
    <text evidence="3">The sequence shown here is derived from an EMBL/GenBank/DDBJ whole genome shotgun (WGS) entry which is preliminary data.</text>
</comment>
<keyword evidence="4" id="KW-1185">Reference proteome</keyword>
<evidence type="ECO:0000256" key="1">
    <source>
        <dbReference type="SAM" id="MobiDB-lite"/>
    </source>
</evidence>
<name>A0ABS3N096_9BACI</name>
<evidence type="ECO:0000259" key="2">
    <source>
        <dbReference type="Pfam" id="PF11181"/>
    </source>
</evidence>
<proteinExistence type="predicted"/>
<dbReference type="Proteomes" id="UP000663981">
    <property type="component" value="Unassembled WGS sequence"/>
</dbReference>
<dbReference type="InterPro" id="IPR052948">
    <property type="entry name" value="Low_temp-induced_all0457"/>
</dbReference>
<reference evidence="3 4" key="1">
    <citation type="submission" date="2021-03" db="EMBL/GenBank/DDBJ databases">
        <title>Whole genome sequence of Metabacillus bambusae BG109.</title>
        <authorList>
            <person name="Jeong J.W."/>
        </authorList>
    </citation>
    <scope>NUCLEOTIDE SEQUENCE [LARGE SCALE GENOMIC DNA]</scope>
    <source>
        <strain evidence="3 4">BG109</strain>
    </source>
</reference>
<dbReference type="Pfam" id="PF11181">
    <property type="entry name" value="YflT"/>
    <property type="match status" value="1"/>
</dbReference>
<dbReference type="PANTHER" id="PTHR36109">
    <property type="entry name" value="MEMBRANE PROTEIN-RELATED"/>
    <property type="match status" value="1"/>
</dbReference>
<dbReference type="PANTHER" id="PTHR36109:SF2">
    <property type="entry name" value="MEMBRANE PROTEIN"/>
    <property type="match status" value="1"/>
</dbReference>
<dbReference type="RefSeq" id="WP_207976907.1">
    <property type="nucleotide sequence ID" value="NZ_JAGDEL010000004.1"/>
</dbReference>
<gene>
    <name evidence="3" type="ORF">I7822_08460</name>
</gene>
<dbReference type="InterPro" id="IPR025889">
    <property type="entry name" value="GSP17M-like_dom"/>
</dbReference>
<sequence length="202" mass="21125">MDNHKKKIVGIYDTEQKAILAVEDLKNQGYNTDDISVISRNREDVDFITEETGTKAGKGAATGAAAGGTLGGVTGLLAGVGALAIPGIGPIIAAGPIVATLTGAAAGAGVGGLSGALIGMGIPEDEAMKYDESVRDGKILVLVDKKDDFIEREQNIPPEMDTTPIEGSSIRENDYNNYKDRDPSLTNNNHKVNTGTNANRNW</sequence>
<dbReference type="EMBL" id="JAGDEL010000004">
    <property type="protein sequence ID" value="MBO1511701.1"/>
    <property type="molecule type" value="Genomic_DNA"/>
</dbReference>
<feature type="compositionally biased region" description="Polar residues" evidence="1">
    <location>
        <begin position="184"/>
        <end position="202"/>
    </location>
</feature>
<feature type="domain" description="General stress protein 17M-like" evidence="2">
    <location>
        <begin position="8"/>
        <end position="77"/>
    </location>
</feature>
<evidence type="ECO:0000313" key="4">
    <source>
        <dbReference type="Proteomes" id="UP000663981"/>
    </source>
</evidence>
<feature type="region of interest" description="Disordered" evidence="1">
    <location>
        <begin position="178"/>
        <end position="202"/>
    </location>
</feature>